<dbReference type="EMBL" id="LKAM01000009">
    <property type="protein sequence ID" value="KUM46850.1"/>
    <property type="molecule type" value="Genomic_DNA"/>
</dbReference>
<name>A0A117NGI5_PICGL</name>
<geneLocation type="mitochondrion" evidence="1"/>
<evidence type="ECO:0000313" key="1">
    <source>
        <dbReference type="EMBL" id="KUM46850.1"/>
    </source>
</evidence>
<protein>
    <submittedName>
        <fullName evidence="1">Uncharacterized protein</fullName>
    </submittedName>
</protein>
<accession>A0A117NGI5</accession>
<comment type="caution">
    <text evidence="1">The sequence shown here is derived from an EMBL/GenBank/DDBJ whole genome shotgun (WGS) entry which is preliminary data.</text>
</comment>
<organism evidence="1">
    <name type="scientific">Picea glauca</name>
    <name type="common">White spruce</name>
    <name type="synonym">Pinus glauca</name>
    <dbReference type="NCBI Taxonomy" id="3330"/>
    <lineage>
        <taxon>Eukaryota</taxon>
        <taxon>Viridiplantae</taxon>
        <taxon>Streptophyta</taxon>
        <taxon>Embryophyta</taxon>
        <taxon>Tracheophyta</taxon>
        <taxon>Spermatophyta</taxon>
        <taxon>Pinopsida</taxon>
        <taxon>Pinidae</taxon>
        <taxon>Conifers I</taxon>
        <taxon>Pinales</taxon>
        <taxon>Pinaceae</taxon>
        <taxon>Picea</taxon>
    </lineage>
</organism>
<proteinExistence type="predicted"/>
<reference evidence="1" key="1">
    <citation type="journal article" date="2015" name="Genome Biol. Evol.">
        <title>Organellar Genomes of White Spruce (Picea glauca): Assembly and Annotation.</title>
        <authorList>
            <person name="Jackman S.D."/>
            <person name="Warren R.L."/>
            <person name="Gibb E.A."/>
            <person name="Vandervalk B.P."/>
            <person name="Mohamadi H."/>
            <person name="Chu J."/>
            <person name="Raymond A."/>
            <person name="Pleasance S."/>
            <person name="Coope R."/>
            <person name="Wildung M.R."/>
            <person name="Ritland C.E."/>
            <person name="Bousquet J."/>
            <person name="Jones S.J."/>
            <person name="Bohlmann J."/>
            <person name="Birol I."/>
        </authorList>
    </citation>
    <scope>NUCLEOTIDE SEQUENCE [LARGE SCALE GENOMIC DNA]</scope>
    <source>
        <tissue evidence="1">Flushing bud</tissue>
    </source>
</reference>
<gene>
    <name evidence="1" type="ORF">ABT39_MTgene6305</name>
</gene>
<dbReference type="AlphaFoldDB" id="A0A117NGI5"/>
<sequence>MDLIKILLTTPIIGTDESDYSNKGIGVRCYFPLIDECRTVLLIAHYYKTRLGSKVMPSVLKVLEPKPVPKPIKIPDQPKGS</sequence>
<keyword evidence="1" id="KW-0496">Mitochondrion</keyword>